<keyword evidence="1" id="KW-0614">Plasmid</keyword>
<dbReference type="RefSeq" id="WP_061429473.1">
    <property type="nucleotide sequence ID" value="NZ_CATNXB010000040.1"/>
</dbReference>
<geneLocation type="plasmid" evidence="1 2">
    <name>pJFP838E</name>
</geneLocation>
<accession>A0A140GPQ9</accession>
<dbReference type="PATRIC" id="fig|1502.177.peg.3857"/>
<evidence type="ECO:0000313" key="1">
    <source>
        <dbReference type="EMBL" id="AMN30518.1"/>
    </source>
</evidence>
<dbReference type="AlphaFoldDB" id="A0A140GPQ9"/>
<reference evidence="1 2" key="1">
    <citation type="journal article" date="2016" name="PLoS ONE">
        <title>Plasmid Characterization and Chromosome Analysis of Two netF+ Clostridium perfringens Isolates Associated with Foal and Canine Necrotizing Enteritis.</title>
        <authorList>
            <person name="Mehdizadeh Gohari I."/>
            <person name="Kropinski A.M."/>
            <person name="Weese S.J."/>
            <person name="Parreira V.R."/>
            <person name="Whitehead A.E."/>
            <person name="Boerlin P."/>
            <person name="Prescott J.F."/>
        </authorList>
    </citation>
    <scope>NUCLEOTIDE SEQUENCE [LARGE SCALE GENOMIC DNA]</scope>
    <source>
        <strain evidence="1 2">JP838</strain>
        <plasmid evidence="2">Plasmid pJFP838E</plasmid>
    </source>
</reference>
<organism evidence="1 2">
    <name type="scientific">Clostridium perfringens</name>
    <dbReference type="NCBI Taxonomy" id="1502"/>
    <lineage>
        <taxon>Bacteria</taxon>
        <taxon>Bacillati</taxon>
        <taxon>Bacillota</taxon>
        <taxon>Clostridia</taxon>
        <taxon>Eubacteriales</taxon>
        <taxon>Clostridiaceae</taxon>
        <taxon>Clostridium</taxon>
    </lineage>
</organism>
<protein>
    <recommendedName>
        <fullName evidence="3">Bacteriocin</fullName>
    </recommendedName>
</protein>
<proteinExistence type="predicted"/>
<dbReference type="EMBL" id="CP013038">
    <property type="protein sequence ID" value="AMN30518.1"/>
    <property type="molecule type" value="Genomic_DNA"/>
</dbReference>
<name>A0A140GPQ9_CLOPF</name>
<dbReference type="OrthoDB" id="9988273at2"/>
<gene>
    <name evidence="1" type="ORF">JFP838_pE0012</name>
</gene>
<sequence>MESITLTELETINAGGWREAGKAFVGTLGIATGVGLSIASIACPPLIETGIGCIGAGAGAIASING</sequence>
<evidence type="ECO:0008006" key="3">
    <source>
        <dbReference type="Google" id="ProtNLM"/>
    </source>
</evidence>
<evidence type="ECO:0000313" key="2">
    <source>
        <dbReference type="Proteomes" id="UP000070260"/>
    </source>
</evidence>
<dbReference type="Proteomes" id="UP000070260">
    <property type="component" value="Plasmid pJFP838E"/>
</dbReference>